<evidence type="ECO:0000256" key="1">
    <source>
        <dbReference type="SAM" id="MobiDB-lite"/>
    </source>
</evidence>
<proteinExistence type="predicted"/>
<reference evidence="3 4" key="2">
    <citation type="submission" date="2015-05" db="EMBL/GenBank/DDBJ databases">
        <title>Distinctive expansion of gene families associated with plant cell wall degradation and secondary metabolism in the genomes of grapevine trunk pathogens.</title>
        <authorList>
            <person name="Lawrence D.P."/>
            <person name="Travadon R."/>
            <person name="Rolshausen P.E."/>
            <person name="Baumgartner K."/>
        </authorList>
    </citation>
    <scope>NUCLEOTIDE SEQUENCE [LARGE SCALE GENOMIC DNA]</scope>
    <source>
        <strain evidence="3">DS831</strain>
    </source>
</reference>
<feature type="transmembrane region" description="Helical" evidence="2">
    <location>
        <begin position="33"/>
        <end position="57"/>
    </location>
</feature>
<sequence>MLPGATNSVAGLVSTLVNIYSAQDGKLSITAKVTVGVTAGCTLVFGTLFVVHQLLLLRVKKKHQRQIEADEKRERRLNGEEEGDDDGPGVFKKLKRKAQEPVAMPGSVV</sequence>
<protein>
    <recommendedName>
        <fullName evidence="5">Transmembrane protein</fullName>
    </recommendedName>
</protein>
<keyword evidence="2" id="KW-0472">Membrane</keyword>
<comment type="caution">
    <text evidence="3">The sequence shown here is derived from an EMBL/GenBank/DDBJ whole genome shotgun (WGS) entry which is preliminary data.</text>
</comment>
<accession>A0A0G2DV59</accession>
<evidence type="ECO:0008006" key="5">
    <source>
        <dbReference type="Google" id="ProtNLM"/>
    </source>
</evidence>
<evidence type="ECO:0000313" key="4">
    <source>
        <dbReference type="Proteomes" id="UP000034182"/>
    </source>
</evidence>
<keyword evidence="2" id="KW-1133">Transmembrane helix</keyword>
<evidence type="ECO:0000256" key="2">
    <source>
        <dbReference type="SAM" id="Phobius"/>
    </source>
</evidence>
<dbReference type="Proteomes" id="UP000034182">
    <property type="component" value="Unassembled WGS sequence"/>
</dbReference>
<feature type="compositionally biased region" description="Basic and acidic residues" evidence="1">
    <location>
        <begin position="65"/>
        <end position="79"/>
    </location>
</feature>
<dbReference type="AlphaFoldDB" id="A0A0G2DV59"/>
<keyword evidence="2" id="KW-0812">Transmembrane</keyword>
<organism evidence="3 4">
    <name type="scientific">Diplodia seriata</name>
    <dbReference type="NCBI Taxonomy" id="420778"/>
    <lineage>
        <taxon>Eukaryota</taxon>
        <taxon>Fungi</taxon>
        <taxon>Dikarya</taxon>
        <taxon>Ascomycota</taxon>
        <taxon>Pezizomycotina</taxon>
        <taxon>Dothideomycetes</taxon>
        <taxon>Dothideomycetes incertae sedis</taxon>
        <taxon>Botryosphaeriales</taxon>
        <taxon>Botryosphaeriaceae</taxon>
        <taxon>Diplodia</taxon>
    </lineage>
</organism>
<feature type="region of interest" description="Disordered" evidence="1">
    <location>
        <begin position="63"/>
        <end position="109"/>
    </location>
</feature>
<evidence type="ECO:0000313" key="3">
    <source>
        <dbReference type="EMBL" id="KKY14066.1"/>
    </source>
</evidence>
<reference evidence="3 4" key="1">
    <citation type="submission" date="2015-03" db="EMBL/GenBank/DDBJ databases">
        <authorList>
            <person name="Morales-Cruz A."/>
            <person name="Amrine K.C."/>
            <person name="Cantu D."/>
        </authorList>
    </citation>
    <scope>NUCLEOTIDE SEQUENCE [LARGE SCALE GENOMIC DNA]</scope>
    <source>
        <strain evidence="3">DS831</strain>
    </source>
</reference>
<name>A0A0G2DV59_9PEZI</name>
<gene>
    <name evidence="3" type="ORF">UCDDS831_g08486</name>
</gene>
<dbReference type="EMBL" id="LAQI01000245">
    <property type="protein sequence ID" value="KKY14066.1"/>
    <property type="molecule type" value="Genomic_DNA"/>
</dbReference>